<accession>A0ABW4TPZ3</accession>
<gene>
    <name evidence="1" type="ORF">ACFSDE_12945</name>
</gene>
<evidence type="ECO:0000313" key="1">
    <source>
        <dbReference type="EMBL" id="MFD1947701.1"/>
    </source>
</evidence>
<reference evidence="2" key="1">
    <citation type="journal article" date="2019" name="Int. J. Syst. Evol. Microbiol.">
        <title>The Global Catalogue of Microorganisms (GCM) 10K type strain sequencing project: providing services to taxonomists for standard genome sequencing and annotation.</title>
        <authorList>
            <consortium name="The Broad Institute Genomics Platform"/>
            <consortium name="The Broad Institute Genome Sequencing Center for Infectious Disease"/>
            <person name="Wu L."/>
            <person name="Ma J."/>
        </authorList>
    </citation>
    <scope>NUCLEOTIDE SEQUENCE [LARGE SCALE GENOMIC DNA]</scope>
    <source>
        <strain evidence="2">CGMCC 1.12477</strain>
    </source>
</reference>
<name>A0ABW4TPZ3_9ACTN</name>
<evidence type="ECO:0000313" key="2">
    <source>
        <dbReference type="Proteomes" id="UP001597351"/>
    </source>
</evidence>
<keyword evidence="2" id="KW-1185">Reference proteome</keyword>
<dbReference type="Proteomes" id="UP001597351">
    <property type="component" value="Unassembled WGS sequence"/>
</dbReference>
<dbReference type="RefSeq" id="WP_343919027.1">
    <property type="nucleotide sequence ID" value="NZ_BAAAJT010000002.1"/>
</dbReference>
<protein>
    <submittedName>
        <fullName evidence="1">Uncharacterized protein</fullName>
    </submittedName>
</protein>
<dbReference type="EMBL" id="JBHUGD010000003">
    <property type="protein sequence ID" value="MFD1947701.1"/>
    <property type="molecule type" value="Genomic_DNA"/>
</dbReference>
<proteinExistence type="predicted"/>
<comment type="caution">
    <text evidence="1">The sequence shown here is derived from an EMBL/GenBank/DDBJ whole genome shotgun (WGS) entry which is preliminary data.</text>
</comment>
<sequence>MRIRTWRRVAATCGVVALVGPLAWWWTGGAAVVDTPEATVLVSERTGYGMEAAIPGVIEVVGGCLGVNGQVVVWPHGTDVVDDDPLTLDLPGHGQVSLGHEVMLGGGFVHEPPQDEPRDDLVVGGAPVPEPCTHHPVALTHDR</sequence>
<organism evidence="1 2">
    <name type="scientific">Nocardioides aestuarii</name>
    <dbReference type="NCBI Taxonomy" id="252231"/>
    <lineage>
        <taxon>Bacteria</taxon>
        <taxon>Bacillati</taxon>
        <taxon>Actinomycetota</taxon>
        <taxon>Actinomycetes</taxon>
        <taxon>Propionibacteriales</taxon>
        <taxon>Nocardioidaceae</taxon>
        <taxon>Nocardioides</taxon>
    </lineage>
</organism>